<dbReference type="AlphaFoldDB" id="A0A6J4NB96"/>
<evidence type="ECO:0000313" key="2">
    <source>
        <dbReference type="EMBL" id="CAA9379884.1"/>
    </source>
</evidence>
<sequence>ERAKLRSAIGFPAGLGLRAGLDRHQVNLRRRVPFRRHLRPVQRRRRRDQQRAGDLHHLRPQRRVPRELPAGCRAGVPRRAERGRLAHARLRLRRSTPVARPPAVGREVPVQPSREL</sequence>
<name>A0A6J4NB96_9BACT</name>
<evidence type="ECO:0000256" key="1">
    <source>
        <dbReference type="SAM" id="MobiDB-lite"/>
    </source>
</evidence>
<organism evidence="2">
    <name type="scientific">uncultured Phycisphaerae bacterium</name>
    <dbReference type="NCBI Taxonomy" id="904963"/>
    <lineage>
        <taxon>Bacteria</taxon>
        <taxon>Pseudomonadati</taxon>
        <taxon>Planctomycetota</taxon>
        <taxon>Phycisphaerae</taxon>
        <taxon>environmental samples</taxon>
    </lineage>
</organism>
<feature type="compositionally biased region" description="Basic residues" evidence="1">
    <location>
        <begin position="38"/>
        <end position="48"/>
    </location>
</feature>
<gene>
    <name evidence="2" type="ORF">AVDCRST_MAG64-556</name>
</gene>
<feature type="non-terminal residue" evidence="2">
    <location>
        <position position="116"/>
    </location>
</feature>
<feature type="non-terminal residue" evidence="2">
    <location>
        <position position="1"/>
    </location>
</feature>
<reference evidence="2" key="1">
    <citation type="submission" date="2020-02" db="EMBL/GenBank/DDBJ databases">
        <authorList>
            <person name="Meier V. D."/>
        </authorList>
    </citation>
    <scope>NUCLEOTIDE SEQUENCE</scope>
    <source>
        <strain evidence="2">AVDCRST_MAG64</strain>
    </source>
</reference>
<feature type="compositionally biased region" description="Basic residues" evidence="1">
    <location>
        <begin position="85"/>
        <end position="94"/>
    </location>
</feature>
<accession>A0A6J4NB96</accession>
<proteinExistence type="predicted"/>
<dbReference type="EMBL" id="CADCUQ010000150">
    <property type="protein sequence ID" value="CAA9379884.1"/>
    <property type="molecule type" value="Genomic_DNA"/>
</dbReference>
<feature type="region of interest" description="Disordered" evidence="1">
    <location>
        <begin position="38"/>
        <end position="116"/>
    </location>
</feature>
<protein>
    <submittedName>
        <fullName evidence="2">Uncharacterized protein</fullName>
    </submittedName>
</protein>